<dbReference type="InterPro" id="IPR018102">
    <property type="entry name" value="Ribosomal_uS11_CS"/>
</dbReference>
<name>A0A142G6J7_9ROSI</name>
<keyword evidence="6" id="KW-0150">Chloroplast</keyword>
<evidence type="ECO:0000256" key="2">
    <source>
        <dbReference type="ARBA" id="ARBA00022980"/>
    </source>
</evidence>
<dbReference type="GO" id="GO:0005840">
    <property type="term" value="C:ribosome"/>
    <property type="evidence" value="ECO:0007669"/>
    <property type="project" value="UniProtKB-KW"/>
</dbReference>
<dbReference type="GO" id="GO:1990904">
    <property type="term" value="C:ribonucleoprotein complex"/>
    <property type="evidence" value="ECO:0007669"/>
    <property type="project" value="UniProtKB-KW"/>
</dbReference>
<comment type="subunit">
    <text evidence="4">Part of the 30S ribosomal subunit.</text>
</comment>
<evidence type="ECO:0000256" key="4">
    <source>
        <dbReference type="HAMAP-Rule" id="MF_01310"/>
    </source>
</evidence>
<geneLocation type="chloroplast" evidence="6"/>
<keyword evidence="4" id="KW-0694">RNA-binding</keyword>
<dbReference type="NCBIfam" id="NF003698">
    <property type="entry name" value="PRK05309.1"/>
    <property type="match status" value="1"/>
</dbReference>
<dbReference type="GeneID" id="27213267"/>
<evidence type="ECO:0000313" key="6">
    <source>
        <dbReference type="EMBL" id="AMQ99495.1"/>
    </source>
</evidence>
<dbReference type="PIRSF" id="PIRSF002131">
    <property type="entry name" value="Ribosomal_S11"/>
    <property type="match status" value="1"/>
</dbReference>
<dbReference type="SUPFAM" id="SSF53137">
    <property type="entry name" value="Translational machinery components"/>
    <property type="match status" value="1"/>
</dbReference>
<dbReference type="Gene3D" id="3.30.420.80">
    <property type="entry name" value="Ribosomal protein S11"/>
    <property type="match status" value="1"/>
</dbReference>
<dbReference type="InterPro" id="IPR001971">
    <property type="entry name" value="Ribosomal_uS11"/>
</dbReference>
<keyword evidence="2 4" id="KW-0689">Ribosomal protein</keyword>
<keyword evidence="4" id="KW-0699">rRNA-binding</keyword>
<dbReference type="InterPro" id="IPR036967">
    <property type="entry name" value="Ribosomal_uS11_sf"/>
</dbReference>
<dbReference type="PROSITE" id="PS00054">
    <property type="entry name" value="RIBOSOMAL_S11"/>
    <property type="match status" value="1"/>
</dbReference>
<keyword evidence="6" id="KW-0934">Plastid</keyword>
<comment type="subcellular location">
    <subcellularLocation>
        <location evidence="4">Plastid</location>
        <location evidence="4">Chloroplast</location>
    </subcellularLocation>
</comment>
<evidence type="ECO:0000256" key="1">
    <source>
        <dbReference type="ARBA" id="ARBA00006194"/>
    </source>
</evidence>
<dbReference type="GO" id="GO:0003735">
    <property type="term" value="F:structural constituent of ribosome"/>
    <property type="evidence" value="ECO:0007669"/>
    <property type="project" value="InterPro"/>
</dbReference>
<comment type="similarity">
    <text evidence="1 4 5">Belongs to the universal ribosomal protein uS11 family.</text>
</comment>
<dbReference type="PANTHER" id="PTHR11759">
    <property type="entry name" value="40S RIBOSOMAL PROTEIN S14/30S RIBOSOMAL PROTEIN S11"/>
    <property type="match status" value="1"/>
</dbReference>
<evidence type="ECO:0000256" key="3">
    <source>
        <dbReference type="ARBA" id="ARBA00023274"/>
    </source>
</evidence>
<accession>A0A142G6J7</accession>
<proteinExistence type="inferred from homology"/>
<dbReference type="GO" id="GO:0019843">
    <property type="term" value="F:rRNA binding"/>
    <property type="evidence" value="ECO:0007669"/>
    <property type="project" value="UniProtKB-UniRule"/>
</dbReference>
<dbReference type="AlphaFoldDB" id="A0A142G6J7"/>
<protein>
    <recommendedName>
        <fullName evidence="4">Small ribosomal subunit protein uS11c</fullName>
    </recommendedName>
</protein>
<dbReference type="GO" id="GO:0009507">
    <property type="term" value="C:chloroplast"/>
    <property type="evidence" value="ECO:0007669"/>
    <property type="project" value="UniProtKB-SubCell"/>
</dbReference>
<reference evidence="6" key="1">
    <citation type="journal article" date="2016" name="Genome Biol. Evol.">
        <title>Coevolution between Nuclear-Encoded DNA Replication, Recombination, and Repair Genes and Plastid Genome Complexity.</title>
        <authorList>
            <person name="Zhang J."/>
            <person name="Ruhlman T.A."/>
            <person name="Sabir J."/>
            <person name="Blazier J.C."/>
            <person name="Weng M.L."/>
            <person name="Park S."/>
            <person name="Jansen R.K."/>
        </authorList>
    </citation>
    <scope>NUCLEOTIDE SEQUENCE</scope>
</reference>
<dbReference type="RefSeq" id="YP_009243110.1">
    <property type="nucleotide sequence ID" value="NC_029830.1"/>
</dbReference>
<dbReference type="Pfam" id="PF00411">
    <property type="entry name" value="Ribosomal_S11"/>
    <property type="match status" value="1"/>
</dbReference>
<dbReference type="EMBL" id="KT692739">
    <property type="protein sequence ID" value="AMQ99495.1"/>
    <property type="molecule type" value="Genomic_DNA"/>
</dbReference>
<organism evidence="6">
    <name type="scientific">Monsonia marlothii</name>
    <dbReference type="NCBI Taxonomy" id="163685"/>
    <lineage>
        <taxon>Eukaryota</taxon>
        <taxon>Viridiplantae</taxon>
        <taxon>Streptophyta</taxon>
        <taxon>Embryophyta</taxon>
        <taxon>Tracheophyta</taxon>
        <taxon>Spermatophyta</taxon>
        <taxon>Magnoliopsida</taxon>
        <taxon>eudicotyledons</taxon>
        <taxon>Gunneridae</taxon>
        <taxon>Pentapetalae</taxon>
        <taxon>rosids</taxon>
        <taxon>malvids</taxon>
        <taxon>Geraniales</taxon>
        <taxon>Geraniaceae</taxon>
        <taxon>Monsonia</taxon>
    </lineage>
</organism>
<dbReference type="HAMAP" id="MF_01310">
    <property type="entry name" value="Ribosomal_uS11"/>
    <property type="match status" value="1"/>
</dbReference>
<keyword evidence="3 4" id="KW-0687">Ribonucleoprotein</keyword>
<dbReference type="GO" id="GO:0006412">
    <property type="term" value="P:translation"/>
    <property type="evidence" value="ECO:0007669"/>
    <property type="project" value="UniProtKB-UniRule"/>
</dbReference>
<evidence type="ECO:0000256" key="5">
    <source>
        <dbReference type="RuleBase" id="RU003629"/>
    </source>
</evidence>
<gene>
    <name evidence="4 6" type="primary">rps11</name>
</gene>
<sequence>MAKPRRKRRIVTSYRPLRTRYFRARKKLRRLQKGFIHIHATLNNTIVSVADRGGRVVIWASAGACGFKSKRKGTPFAAQTTTQYAIQPLVKKGMRKVNVYVKGVGKGRDGALRTIHRSSLKVYLTRDETPVPHNGCRPPKRRRV</sequence>